<evidence type="ECO:0000256" key="1">
    <source>
        <dbReference type="ARBA" id="ARBA00004952"/>
    </source>
</evidence>
<comment type="similarity">
    <text evidence="2 7 8">Belongs to the NAPRTase family.</text>
</comment>
<dbReference type="PANTHER" id="PTHR11098:SF1">
    <property type="entry name" value="NICOTINATE PHOSPHORIBOSYLTRANSFERASE"/>
    <property type="match status" value="1"/>
</dbReference>
<dbReference type="SUPFAM" id="SSF51690">
    <property type="entry name" value="Nicotinate/Quinolinate PRTase C-terminal domain-like"/>
    <property type="match status" value="1"/>
</dbReference>
<evidence type="ECO:0000256" key="8">
    <source>
        <dbReference type="RuleBase" id="RU003838"/>
    </source>
</evidence>
<comment type="catalytic activity">
    <reaction evidence="7 8">
        <text>5-phospho-alpha-D-ribose 1-diphosphate + nicotinate + ATP + H2O = nicotinate beta-D-ribonucleotide + ADP + phosphate + diphosphate</text>
        <dbReference type="Rhea" id="RHEA:36163"/>
        <dbReference type="ChEBI" id="CHEBI:15377"/>
        <dbReference type="ChEBI" id="CHEBI:30616"/>
        <dbReference type="ChEBI" id="CHEBI:32544"/>
        <dbReference type="ChEBI" id="CHEBI:33019"/>
        <dbReference type="ChEBI" id="CHEBI:43474"/>
        <dbReference type="ChEBI" id="CHEBI:57502"/>
        <dbReference type="ChEBI" id="CHEBI:58017"/>
        <dbReference type="ChEBI" id="CHEBI:456216"/>
        <dbReference type="EC" id="6.3.4.21"/>
    </reaction>
</comment>
<dbReference type="InterPro" id="IPR006406">
    <property type="entry name" value="Nic_PRibTrfase"/>
</dbReference>
<evidence type="ECO:0000256" key="7">
    <source>
        <dbReference type="HAMAP-Rule" id="MF_00570"/>
    </source>
</evidence>
<feature type="domain" description="Nicotinate/nicotinamide phosphoribosyltransferase" evidence="9">
    <location>
        <begin position="190"/>
        <end position="417"/>
    </location>
</feature>
<dbReference type="InterPro" id="IPR007229">
    <property type="entry name" value="Nic_PRibTrfase-Fam"/>
</dbReference>
<comment type="PTM">
    <text evidence="7 8">Transiently phosphorylated on a His residue during the reaction cycle. Phosphorylation strongly increases the affinity for substrates and increases the rate of nicotinate D-ribonucleotide production. Dephosphorylation regenerates the low-affinity form of the enzyme, leading to product release.</text>
</comment>
<dbReference type="Pfam" id="PF17767">
    <property type="entry name" value="NAPRTase_N"/>
    <property type="match status" value="1"/>
</dbReference>
<dbReference type="PANTHER" id="PTHR11098">
    <property type="entry name" value="NICOTINATE PHOSPHORIBOSYLTRANSFERASE"/>
    <property type="match status" value="1"/>
</dbReference>
<evidence type="ECO:0000259" key="10">
    <source>
        <dbReference type="Pfam" id="PF17767"/>
    </source>
</evidence>
<proteinExistence type="inferred from homology"/>
<evidence type="ECO:0000313" key="11">
    <source>
        <dbReference type="EMBL" id="WDR07144.1"/>
    </source>
</evidence>
<evidence type="ECO:0000256" key="5">
    <source>
        <dbReference type="ARBA" id="ARBA00022598"/>
    </source>
</evidence>
<dbReference type="InterPro" id="IPR040727">
    <property type="entry name" value="NAPRTase_N"/>
</dbReference>
<reference evidence="11 12" key="1">
    <citation type="submission" date="2023-02" db="EMBL/GenBank/DDBJ databases">
        <title>Devosia chondri sp. nov., isolated from the phycosphere of marine algae.</title>
        <authorList>
            <person name="Kim J.M."/>
            <person name="Lee J.K."/>
            <person name="Choi B.J."/>
            <person name="Bayburt H."/>
            <person name="Jeon C.O."/>
        </authorList>
    </citation>
    <scope>NUCLEOTIDE SEQUENCE [LARGE SCALE GENOMIC DNA]</scope>
    <source>
        <strain evidence="11 12">G2-5</strain>
    </source>
</reference>
<evidence type="ECO:0000313" key="12">
    <source>
        <dbReference type="Proteomes" id="UP001222118"/>
    </source>
</evidence>
<keyword evidence="12" id="KW-1185">Reference proteome</keyword>
<dbReference type="EC" id="6.3.4.21" evidence="3 7"/>
<evidence type="ECO:0000256" key="4">
    <source>
        <dbReference type="ARBA" id="ARBA00022553"/>
    </source>
</evidence>
<comment type="pathway">
    <text evidence="1 7 8">Cofactor biosynthesis; NAD(+) biosynthesis; nicotinate D-ribonucleotide from nicotinate: step 1/1.</text>
</comment>
<keyword evidence="6 7" id="KW-0662">Pyridine nucleotide biosynthesis</keyword>
<keyword evidence="5 7" id="KW-0436">Ligase</keyword>
<evidence type="ECO:0000256" key="2">
    <source>
        <dbReference type="ARBA" id="ARBA00010897"/>
    </source>
</evidence>
<dbReference type="GO" id="GO:0004516">
    <property type="term" value="F:nicotinate phosphoribosyltransferase activity"/>
    <property type="evidence" value="ECO:0007669"/>
    <property type="project" value="UniProtKB-EC"/>
</dbReference>
<dbReference type="SUPFAM" id="SSF54675">
    <property type="entry name" value="Nicotinate/Quinolinate PRTase N-terminal domain-like"/>
    <property type="match status" value="1"/>
</dbReference>
<gene>
    <name evidence="7 11" type="primary">pncB</name>
    <name evidence="11" type="ORF">PSQ90_06845</name>
</gene>
<evidence type="ECO:0000256" key="6">
    <source>
        <dbReference type="ARBA" id="ARBA00022642"/>
    </source>
</evidence>
<dbReference type="Pfam" id="PF04095">
    <property type="entry name" value="NAPRTase"/>
    <property type="match status" value="1"/>
</dbReference>
<keyword evidence="11" id="KW-0328">Glycosyltransferase</keyword>
<name>A0ABY7Z103_9HYPH</name>
<evidence type="ECO:0000259" key="9">
    <source>
        <dbReference type="Pfam" id="PF04095"/>
    </source>
</evidence>
<keyword evidence="4 7" id="KW-0597">Phosphoprotein</keyword>
<protein>
    <recommendedName>
        <fullName evidence="3 7">Nicotinate phosphoribosyltransferase</fullName>
        <shortName evidence="7">NAPRTase</shortName>
        <ecNumber evidence="3 7">6.3.4.21</ecNumber>
    </recommendedName>
</protein>
<dbReference type="HAMAP" id="MF_00570">
    <property type="entry name" value="NAPRTase"/>
    <property type="match status" value="1"/>
</dbReference>
<dbReference type="Gene3D" id="3.20.140.10">
    <property type="entry name" value="nicotinate phosphoribosyltransferase"/>
    <property type="match status" value="1"/>
</dbReference>
<comment type="function">
    <text evidence="7 8">Catalyzes the synthesis of beta-nicotinate D-ribonucleotide from nicotinate and 5-phospho-D-ribose 1-phosphate at the expense of ATP.</text>
</comment>
<dbReference type="RefSeq" id="WP_282212657.1">
    <property type="nucleotide sequence ID" value="NZ_CP118247.1"/>
</dbReference>
<sequence>MPKTDIARRVHNHTWKLDPIIRSLLDTDFYKILMLQMIWGLYPRVDATFSLINRTKRVRLAEEIDIDELRAQLDYARGLRFSKKEMIWLAGNSFYGSRQIFEPDFLKFLEDFQLPEYRLEKRDGQFDLEFYGPWVETSMWEIPALAIINEMRSRAAMKRYGPFTLDVLYARAKAKMWEKVERLQKLPDLKISDFGTRRRHSFLWQRWCVEALKEGIGDNFTGTSNVKLAMDNDLEALGTNAHELPMVLAALATTESSIKAAPYQVLQDWESYYGGNLKIVLPDAFGTTAFLRDAPDWVADWTGFRPDSAPAIEGGERIIQWWKRHGRDPREKLLIFSDGLDVDMIEAAYLHFDGKVRMAFGWGTNLTNDFEGCAPDVNPGLDPISIVIKVSKANGRPAVKLSDNPAKATGDPAEIARYLRIFGDKDRAEHPVKV</sequence>
<accession>A0ABY7Z103</accession>
<dbReference type="PIRSF" id="PIRSF000484">
    <property type="entry name" value="NAPRT"/>
    <property type="match status" value="1"/>
</dbReference>
<feature type="modified residue" description="Phosphohistidine; by autocatalysis" evidence="7">
    <location>
        <position position="242"/>
    </location>
</feature>
<dbReference type="Proteomes" id="UP001222118">
    <property type="component" value="Chromosome"/>
</dbReference>
<dbReference type="NCBIfam" id="TIGR01514">
    <property type="entry name" value="NAPRTase"/>
    <property type="match status" value="1"/>
</dbReference>
<dbReference type="InterPro" id="IPR041525">
    <property type="entry name" value="N/Namide_PRibTrfase"/>
</dbReference>
<dbReference type="InterPro" id="IPR036068">
    <property type="entry name" value="Nicotinate_pribotase-like_C"/>
</dbReference>
<keyword evidence="11" id="KW-0808">Transferase</keyword>
<dbReference type="NCBIfam" id="NF003704">
    <property type="entry name" value="PRK05321.1"/>
    <property type="match status" value="1"/>
</dbReference>
<evidence type="ECO:0000256" key="3">
    <source>
        <dbReference type="ARBA" id="ARBA00013236"/>
    </source>
</evidence>
<feature type="domain" description="Nicotinate phosphoribosyltransferase N-terminal" evidence="10">
    <location>
        <begin position="25"/>
        <end position="149"/>
    </location>
</feature>
<organism evidence="11 12">
    <name type="scientific">Devosia rhodophyticola</name>
    <dbReference type="NCBI Taxonomy" id="3026423"/>
    <lineage>
        <taxon>Bacteria</taxon>
        <taxon>Pseudomonadati</taxon>
        <taxon>Pseudomonadota</taxon>
        <taxon>Alphaproteobacteria</taxon>
        <taxon>Hyphomicrobiales</taxon>
        <taxon>Devosiaceae</taxon>
        <taxon>Devosia</taxon>
    </lineage>
</organism>
<dbReference type="EMBL" id="CP118247">
    <property type="protein sequence ID" value="WDR07144.1"/>
    <property type="molecule type" value="Genomic_DNA"/>
</dbReference>
<dbReference type="GO" id="GO:0016757">
    <property type="term" value="F:glycosyltransferase activity"/>
    <property type="evidence" value="ECO:0007669"/>
    <property type="project" value="UniProtKB-KW"/>
</dbReference>